<reference evidence="3 4" key="1">
    <citation type="journal article" date="2019" name="Nat. Med.">
        <title>A library of human gut bacterial isolates paired with longitudinal multiomics data enables mechanistic microbiome research.</title>
        <authorList>
            <person name="Poyet M."/>
            <person name="Groussin M."/>
            <person name="Gibbons S.M."/>
            <person name="Avila-Pacheco J."/>
            <person name="Jiang X."/>
            <person name="Kearney S.M."/>
            <person name="Perrotta A.R."/>
            <person name="Berdy B."/>
            <person name="Zhao S."/>
            <person name="Lieberman T.D."/>
            <person name="Swanson P.K."/>
            <person name="Smith M."/>
            <person name="Roesemann S."/>
            <person name="Alexander J.E."/>
            <person name="Rich S.A."/>
            <person name="Livny J."/>
            <person name="Vlamakis H."/>
            <person name="Clish C."/>
            <person name="Bullock K."/>
            <person name="Deik A."/>
            <person name="Scott J."/>
            <person name="Pierce K.A."/>
            <person name="Xavier R.J."/>
            <person name="Alm E.J."/>
        </authorList>
    </citation>
    <scope>NUCLEOTIDE SEQUENCE [LARGE SCALE GENOMIC DNA]</scope>
    <source>
        <strain evidence="1 3">BIOML-A163</strain>
        <strain evidence="2 4">BIOML-A2</strain>
    </source>
</reference>
<protein>
    <submittedName>
        <fullName evidence="1">Uncharacterized protein</fullName>
    </submittedName>
</protein>
<accession>A0A5M5C056</accession>
<proteinExistence type="predicted"/>
<gene>
    <name evidence="2" type="ORF">F3B53_01820</name>
    <name evidence="1" type="ORF">F3D71_21960</name>
</gene>
<dbReference type="RefSeq" id="WP_008777523.1">
    <property type="nucleotide sequence ID" value="NZ_CP113514.1"/>
</dbReference>
<organism evidence="1 3">
    <name type="scientific">Bacteroides ovatus</name>
    <dbReference type="NCBI Taxonomy" id="28116"/>
    <lineage>
        <taxon>Bacteria</taxon>
        <taxon>Pseudomonadati</taxon>
        <taxon>Bacteroidota</taxon>
        <taxon>Bacteroidia</taxon>
        <taxon>Bacteroidales</taxon>
        <taxon>Bacteroidaceae</taxon>
        <taxon>Bacteroides</taxon>
    </lineage>
</organism>
<sequence length="72" mass="7965">MAKILMDYGAKRELAEKFGVSEVTVRDALKFKTKSNIANMLRKAALEMGGVLKDAKTLKEAVHANTLDKLDK</sequence>
<dbReference type="Proteomes" id="UP000323717">
    <property type="component" value="Unassembled WGS sequence"/>
</dbReference>
<evidence type="ECO:0000313" key="2">
    <source>
        <dbReference type="EMBL" id="KAB1331529.1"/>
    </source>
</evidence>
<evidence type="ECO:0000313" key="1">
    <source>
        <dbReference type="EMBL" id="KAA3943201.1"/>
    </source>
</evidence>
<name>A0A5M5C056_BACOV</name>
<dbReference type="Proteomes" id="UP000375690">
    <property type="component" value="Unassembled WGS sequence"/>
</dbReference>
<dbReference type="AlphaFoldDB" id="A0A5M5C056"/>
<evidence type="ECO:0000313" key="3">
    <source>
        <dbReference type="Proteomes" id="UP000323717"/>
    </source>
</evidence>
<dbReference type="EMBL" id="VWFC01000001">
    <property type="protein sequence ID" value="KAB1331529.1"/>
    <property type="molecule type" value="Genomic_DNA"/>
</dbReference>
<comment type="caution">
    <text evidence="1">The sequence shown here is derived from an EMBL/GenBank/DDBJ whole genome shotgun (WGS) entry which is preliminary data.</text>
</comment>
<dbReference type="EMBL" id="VWLE01000426">
    <property type="protein sequence ID" value="KAA3943201.1"/>
    <property type="molecule type" value="Genomic_DNA"/>
</dbReference>
<evidence type="ECO:0000313" key="4">
    <source>
        <dbReference type="Proteomes" id="UP000375690"/>
    </source>
</evidence>